<evidence type="ECO:0000259" key="2">
    <source>
        <dbReference type="Pfam" id="PF25607"/>
    </source>
</evidence>
<feature type="domain" description="DUF7939" evidence="2">
    <location>
        <begin position="457"/>
        <end position="542"/>
    </location>
</feature>
<evidence type="ECO:0000256" key="1">
    <source>
        <dbReference type="SAM" id="SignalP"/>
    </source>
</evidence>
<dbReference type="Pfam" id="PF25607">
    <property type="entry name" value="DUF7939"/>
    <property type="match status" value="1"/>
</dbReference>
<organism evidence="3 4">
    <name type="scientific">Candidatus Marimicrobium litorale</name>
    <dbReference type="NCBI Taxonomy" id="2518991"/>
    <lineage>
        <taxon>Bacteria</taxon>
        <taxon>Pseudomonadati</taxon>
        <taxon>Pseudomonadota</taxon>
        <taxon>Gammaproteobacteria</taxon>
        <taxon>Cellvibrionales</taxon>
        <taxon>Halieaceae</taxon>
        <taxon>Marimicrobium</taxon>
    </lineage>
</organism>
<gene>
    <name evidence="3" type="ORF">EYC82_02455</name>
</gene>
<feature type="chain" id="PRO_5047451520" evidence="1">
    <location>
        <begin position="26"/>
        <end position="560"/>
    </location>
</feature>
<keyword evidence="4" id="KW-1185">Reference proteome</keyword>
<dbReference type="PANTHER" id="PTHR40940">
    <property type="entry name" value="PROTEIN BATD-RELATED"/>
    <property type="match status" value="1"/>
</dbReference>
<keyword evidence="1" id="KW-0732">Signal</keyword>
<dbReference type="Pfam" id="PF13584">
    <property type="entry name" value="BatD"/>
    <property type="match status" value="1"/>
</dbReference>
<sequence length="560" mass="60996">MTFIGRIVCAAIAMLLSLGATCALAAAQATLDRDRIALGDTLTLTITATNNDDLSEASLDPLFADFEVLQRSSSSNTNIVNGRISRSRQLIIEMTPKRQGDLIIPSLDVGNSTTAAIPVTVGPPASMGGSDETVVFEMELDHKQVYVQSQVILTLRVLQAINLERRNISEFTLNNAFVKPLEQRSFQTRIDGRQWRVDEIRYAIFPEQSGTLEIPQQVFSGRVTQRRRSLFDMGGSGQRVRRIAGPISIEVLPIPAAFVGDNWLPARNVTVEESWSSPPEQLGVGESATRTIRITAEGAQGAQLPPIRFNPVDGLKYYPDQPSIGEEELPSGLLGTREDNAAVVPTRAGTYTIPELRIPWWDTQNRTLNYAVVPAREIVAALPAGSAAPATTIPLPVAEPSTSTLPEALSSGRESNPLWPTIAAVTTTGWLLTLFYLWRSRRTIQTPNSEEHDSVSEKQTFKALLAACRQEDALAARGAMIAWSATLFPDAPPRSLEQVSLRFADGELAAQLDALDSGLFGSNQTTWSGPALATRAKQLRNQYKKKPTTNRVLALYPSPG</sequence>
<evidence type="ECO:0000313" key="4">
    <source>
        <dbReference type="Proteomes" id="UP001143304"/>
    </source>
</evidence>
<accession>A0ABT3T3V8</accession>
<dbReference type="PANTHER" id="PTHR40940:SF1">
    <property type="entry name" value="PROTEIN BATD"/>
    <property type="match status" value="1"/>
</dbReference>
<dbReference type="Proteomes" id="UP001143304">
    <property type="component" value="Unassembled WGS sequence"/>
</dbReference>
<reference evidence="3" key="1">
    <citation type="submission" date="2019-02" db="EMBL/GenBank/DDBJ databases">
        <authorList>
            <person name="Li S.-H."/>
        </authorList>
    </citation>
    <scope>NUCLEOTIDE SEQUENCE</scope>
    <source>
        <strain evidence="3">IMCC11814</strain>
    </source>
</reference>
<dbReference type="InterPro" id="IPR025738">
    <property type="entry name" value="BatD"/>
</dbReference>
<evidence type="ECO:0000313" key="3">
    <source>
        <dbReference type="EMBL" id="MCX2976217.1"/>
    </source>
</evidence>
<dbReference type="EMBL" id="SHNO01000001">
    <property type="protein sequence ID" value="MCX2976217.1"/>
    <property type="molecule type" value="Genomic_DNA"/>
</dbReference>
<name>A0ABT3T3V8_9GAMM</name>
<protein>
    <submittedName>
        <fullName evidence="3">Protein BatD</fullName>
    </submittedName>
</protein>
<feature type="signal peptide" evidence="1">
    <location>
        <begin position="1"/>
        <end position="25"/>
    </location>
</feature>
<dbReference type="RefSeq" id="WP_279247971.1">
    <property type="nucleotide sequence ID" value="NZ_SHNO01000001.1"/>
</dbReference>
<dbReference type="InterPro" id="IPR057699">
    <property type="entry name" value="DUF7939"/>
</dbReference>
<proteinExistence type="predicted"/>
<comment type="caution">
    <text evidence="3">The sequence shown here is derived from an EMBL/GenBank/DDBJ whole genome shotgun (WGS) entry which is preliminary data.</text>
</comment>